<proteinExistence type="predicted"/>
<dbReference type="Gene3D" id="3.30.300.20">
    <property type="match status" value="1"/>
</dbReference>
<dbReference type="SUPFAM" id="SSF82708">
    <property type="entry name" value="R3H domain"/>
    <property type="match status" value="1"/>
</dbReference>
<dbReference type="InterPro" id="IPR039247">
    <property type="entry name" value="KhpB"/>
</dbReference>
<dbReference type="AlphaFoldDB" id="K1RKL4"/>
<sequence>MEKHKFIGKSKDEAIQQAKISLEESNVDNLFINELSSKKSLFSTKVEIEVIEKDEIIKFIKEYIQTLLKNMGFNIKIEVFNKNNTPLYKIYSDNDSLLIGKNGKNLKSLQILVGQAINKEINQNFKFTIDINDYQEKKERNLIRLAKNIAREVSQTKVEAKLDSMNSYERRIIHNALANSSKVYTESCGEEPERYVVIKPKGE</sequence>
<name>K1RKL4_9ZZZZ</name>
<dbReference type="InterPro" id="IPR015946">
    <property type="entry name" value="KH_dom-like_a/b"/>
</dbReference>
<dbReference type="InterPro" id="IPR001374">
    <property type="entry name" value="R3H_dom"/>
</dbReference>
<dbReference type="PROSITE" id="PS51061">
    <property type="entry name" value="R3H"/>
    <property type="match status" value="1"/>
</dbReference>
<dbReference type="PANTHER" id="PTHR35800:SF1">
    <property type="entry name" value="RNA-BINDING PROTEIN KHPB"/>
    <property type="match status" value="1"/>
</dbReference>
<keyword evidence="1" id="KW-0694">RNA-binding</keyword>
<dbReference type="GO" id="GO:0003723">
    <property type="term" value="F:RNA binding"/>
    <property type="evidence" value="ECO:0007669"/>
    <property type="project" value="UniProtKB-KW"/>
</dbReference>
<dbReference type="CDD" id="cd02644">
    <property type="entry name" value="R3H_jag"/>
    <property type="match status" value="1"/>
</dbReference>
<evidence type="ECO:0000259" key="2">
    <source>
        <dbReference type="PROSITE" id="PS50823"/>
    </source>
</evidence>
<dbReference type="InterPro" id="IPR038008">
    <property type="entry name" value="Jag_KH"/>
</dbReference>
<dbReference type="PANTHER" id="PTHR35800">
    <property type="entry name" value="PROTEIN JAG"/>
    <property type="match status" value="1"/>
</dbReference>
<gene>
    <name evidence="4" type="ORF">OBE_16563</name>
</gene>
<dbReference type="SMART" id="SM00393">
    <property type="entry name" value="R3H"/>
    <property type="match status" value="1"/>
</dbReference>
<dbReference type="InterPro" id="IPR036867">
    <property type="entry name" value="R3H_dom_sf"/>
</dbReference>
<accession>K1RKL4</accession>
<organism evidence="4">
    <name type="scientific">human gut metagenome</name>
    <dbReference type="NCBI Taxonomy" id="408170"/>
    <lineage>
        <taxon>unclassified sequences</taxon>
        <taxon>metagenomes</taxon>
        <taxon>organismal metagenomes</taxon>
    </lineage>
</organism>
<dbReference type="InterPro" id="IPR004044">
    <property type="entry name" value="KH_dom_type_2"/>
</dbReference>
<dbReference type="InterPro" id="IPR034079">
    <property type="entry name" value="R3H_KhpB"/>
</dbReference>
<dbReference type="PROSITE" id="PS50823">
    <property type="entry name" value="KH_TYPE_2"/>
    <property type="match status" value="1"/>
</dbReference>
<feature type="domain" description="KH type-2" evidence="2">
    <location>
        <begin position="60"/>
        <end position="135"/>
    </location>
</feature>
<comment type="caution">
    <text evidence="4">The sequence shown here is derived from an EMBL/GenBank/DDBJ whole genome shotgun (WGS) entry which is preliminary data.</text>
</comment>
<dbReference type="InterPro" id="IPR009019">
    <property type="entry name" value="KH_sf_prok-type"/>
</dbReference>
<dbReference type="SUPFAM" id="SSF54814">
    <property type="entry name" value="Prokaryotic type KH domain (KH-domain type II)"/>
    <property type="match status" value="1"/>
</dbReference>
<feature type="domain" description="R3H" evidence="3">
    <location>
        <begin position="136"/>
        <end position="202"/>
    </location>
</feature>
<dbReference type="Pfam" id="PF01424">
    <property type="entry name" value="R3H"/>
    <property type="match status" value="1"/>
</dbReference>
<evidence type="ECO:0000313" key="4">
    <source>
        <dbReference type="EMBL" id="EKC45968.1"/>
    </source>
</evidence>
<dbReference type="EMBL" id="AJWZ01011233">
    <property type="protein sequence ID" value="EKC45968.1"/>
    <property type="molecule type" value="Genomic_DNA"/>
</dbReference>
<evidence type="ECO:0000259" key="3">
    <source>
        <dbReference type="PROSITE" id="PS51061"/>
    </source>
</evidence>
<dbReference type="CDD" id="cd02414">
    <property type="entry name" value="KH-II_Jag"/>
    <property type="match status" value="1"/>
</dbReference>
<protein>
    <submittedName>
        <fullName evidence="4">R3H domain protein</fullName>
    </submittedName>
</protein>
<dbReference type="Pfam" id="PF13083">
    <property type="entry name" value="KH_KhpA-B"/>
    <property type="match status" value="1"/>
</dbReference>
<dbReference type="NCBIfam" id="NF041568">
    <property type="entry name" value="Jag_EloR"/>
    <property type="match status" value="1"/>
</dbReference>
<dbReference type="Gene3D" id="3.30.1370.50">
    <property type="entry name" value="R3H-like domain"/>
    <property type="match status" value="1"/>
</dbReference>
<evidence type="ECO:0000256" key="1">
    <source>
        <dbReference type="ARBA" id="ARBA00022884"/>
    </source>
</evidence>
<reference evidence="4" key="1">
    <citation type="journal article" date="2013" name="Environ. Microbiol.">
        <title>Microbiota from the distal guts of lean and obese adolescents exhibit partial functional redundancy besides clear differences in community structure.</title>
        <authorList>
            <person name="Ferrer M."/>
            <person name="Ruiz A."/>
            <person name="Lanza F."/>
            <person name="Haange S.B."/>
            <person name="Oberbach A."/>
            <person name="Till H."/>
            <person name="Bargiela R."/>
            <person name="Campoy C."/>
            <person name="Segura M.T."/>
            <person name="Richter M."/>
            <person name="von Bergen M."/>
            <person name="Seifert J."/>
            <person name="Suarez A."/>
        </authorList>
    </citation>
    <scope>NUCLEOTIDE SEQUENCE</scope>
</reference>